<dbReference type="AlphaFoldDB" id="A0A849HG34"/>
<dbReference type="Proteomes" id="UP000588586">
    <property type="component" value="Unassembled WGS sequence"/>
</dbReference>
<keyword evidence="3" id="KW-1185">Reference proteome</keyword>
<sequence length="118" mass="12625">MADAVIRADRGTLRIRDAAVQHLVRRAVLDVDGVVAHRSGLDALTGRDLPRIDTSLSDDRVRVALDVGVEWPHGVATAAGGVRTAVTDVLHRYAGLDVAACDVTVVPVQPQESERTVR</sequence>
<comment type="caution">
    <text evidence="2">The sequence shown here is derived from an EMBL/GenBank/DDBJ whole genome shotgun (WGS) entry which is preliminary data.</text>
</comment>
<proteinExistence type="inferred from homology"/>
<protein>
    <submittedName>
        <fullName evidence="2">Asp23/Gls24 family envelope stress response protein</fullName>
    </submittedName>
</protein>
<comment type="similarity">
    <text evidence="1">Belongs to the asp23 family.</text>
</comment>
<gene>
    <name evidence="2" type="ORF">HJG52_09415</name>
</gene>
<evidence type="ECO:0000256" key="1">
    <source>
        <dbReference type="ARBA" id="ARBA00005721"/>
    </source>
</evidence>
<organism evidence="2 3">
    <name type="scientific">Knoellia koreensis</name>
    <dbReference type="NCBI Taxonomy" id="2730921"/>
    <lineage>
        <taxon>Bacteria</taxon>
        <taxon>Bacillati</taxon>
        <taxon>Actinomycetota</taxon>
        <taxon>Actinomycetes</taxon>
        <taxon>Micrococcales</taxon>
        <taxon>Intrasporangiaceae</taxon>
        <taxon>Knoellia</taxon>
    </lineage>
</organism>
<evidence type="ECO:0000313" key="2">
    <source>
        <dbReference type="EMBL" id="NNM46222.1"/>
    </source>
</evidence>
<dbReference type="Pfam" id="PF03780">
    <property type="entry name" value="Asp23"/>
    <property type="match status" value="1"/>
</dbReference>
<dbReference type="InterPro" id="IPR005531">
    <property type="entry name" value="Asp23"/>
</dbReference>
<evidence type="ECO:0000313" key="3">
    <source>
        <dbReference type="Proteomes" id="UP000588586"/>
    </source>
</evidence>
<dbReference type="EMBL" id="JABEPQ010000002">
    <property type="protein sequence ID" value="NNM46222.1"/>
    <property type="molecule type" value="Genomic_DNA"/>
</dbReference>
<accession>A0A849HG34</accession>
<reference evidence="2 3" key="1">
    <citation type="submission" date="2020-04" db="EMBL/GenBank/DDBJ databases">
        <title>Knoellia sp. isolate from air conditioner.</title>
        <authorList>
            <person name="Chea S."/>
            <person name="Kim D.-U."/>
        </authorList>
    </citation>
    <scope>NUCLEOTIDE SEQUENCE [LARGE SCALE GENOMIC DNA]</scope>
    <source>
        <strain evidence="2 3">DB2414S</strain>
    </source>
</reference>
<name>A0A849HG34_9MICO</name>
<dbReference type="RefSeq" id="WP_171243349.1">
    <property type="nucleotide sequence ID" value="NZ_JABEPQ010000002.1"/>
</dbReference>